<dbReference type="Proteomes" id="UP000186385">
    <property type="component" value="Unassembled WGS sequence"/>
</dbReference>
<keyword evidence="1" id="KW-0812">Transmembrane</keyword>
<feature type="transmembrane region" description="Helical" evidence="1">
    <location>
        <begin position="21"/>
        <end position="43"/>
    </location>
</feature>
<dbReference type="Pfam" id="PF11772">
    <property type="entry name" value="EpuA"/>
    <property type="match status" value="1"/>
</dbReference>
<keyword evidence="1" id="KW-0472">Membrane</keyword>
<dbReference type="InterPro" id="IPR024596">
    <property type="entry name" value="RNApol_su_b/EpuA"/>
</dbReference>
<accession>A0A1N6RCB5</accession>
<keyword evidence="2" id="KW-0240">DNA-directed RNA polymerase</keyword>
<proteinExistence type="predicted"/>
<gene>
    <name evidence="2" type="ORF">SAMN05443094_10281</name>
</gene>
<dbReference type="STRING" id="1017273.SAMN05443094_10281"/>
<sequence>MIMVHERKRTKETRLTPLGRLMISLFFIALTAVAGALIGYSIIGQGDPVDVFKPDTWIQLYDVVMNSLF</sequence>
<dbReference type="GO" id="GO:0000428">
    <property type="term" value="C:DNA-directed RNA polymerase complex"/>
    <property type="evidence" value="ECO:0007669"/>
    <property type="project" value="UniProtKB-KW"/>
</dbReference>
<evidence type="ECO:0000313" key="3">
    <source>
        <dbReference type="Proteomes" id="UP000186385"/>
    </source>
</evidence>
<keyword evidence="1" id="KW-1133">Transmembrane helix</keyword>
<organism evidence="2 3">
    <name type="scientific">Domibacillus enclensis</name>
    <dbReference type="NCBI Taxonomy" id="1017273"/>
    <lineage>
        <taxon>Bacteria</taxon>
        <taxon>Bacillati</taxon>
        <taxon>Bacillota</taxon>
        <taxon>Bacilli</taxon>
        <taxon>Bacillales</taxon>
        <taxon>Bacillaceae</taxon>
        <taxon>Domibacillus</taxon>
    </lineage>
</organism>
<protein>
    <submittedName>
        <fullName evidence="2">DNA-directed RNA polymerase subunit beta</fullName>
    </submittedName>
</protein>
<keyword evidence="2" id="KW-0804">Transcription</keyword>
<dbReference type="RefSeq" id="WP_045851820.1">
    <property type="nucleotide sequence ID" value="NZ_FTLX01000002.1"/>
</dbReference>
<dbReference type="AlphaFoldDB" id="A0A1N6RCB5"/>
<name>A0A1N6RCB5_9BACI</name>
<dbReference type="EMBL" id="FTLX01000002">
    <property type="protein sequence ID" value="SIQ26511.1"/>
    <property type="molecule type" value="Genomic_DNA"/>
</dbReference>
<reference evidence="2 3" key="1">
    <citation type="submission" date="2017-01" db="EMBL/GenBank/DDBJ databases">
        <authorList>
            <person name="Mah S.A."/>
            <person name="Swanson W.J."/>
            <person name="Moy G.W."/>
            <person name="Vacquier V.D."/>
        </authorList>
    </citation>
    <scope>NUCLEOTIDE SEQUENCE [LARGE SCALE GENOMIC DNA]</scope>
    <source>
        <strain evidence="2 3">NIO-1016</strain>
    </source>
</reference>
<evidence type="ECO:0000256" key="1">
    <source>
        <dbReference type="SAM" id="Phobius"/>
    </source>
</evidence>
<evidence type="ECO:0000313" key="2">
    <source>
        <dbReference type="EMBL" id="SIQ26511.1"/>
    </source>
</evidence>